<feature type="region of interest" description="Disordered" evidence="1">
    <location>
        <begin position="47"/>
        <end position="138"/>
    </location>
</feature>
<protein>
    <recommendedName>
        <fullName evidence="2">Clr5 domain-containing protein</fullName>
    </recommendedName>
</protein>
<evidence type="ECO:0000313" key="4">
    <source>
        <dbReference type="Proteomes" id="UP001408356"/>
    </source>
</evidence>
<dbReference type="PANTHER" id="PTHR38788:SF3">
    <property type="entry name" value="CLR5 DOMAIN-CONTAINING PROTEIN"/>
    <property type="match status" value="1"/>
</dbReference>
<evidence type="ECO:0000259" key="2">
    <source>
        <dbReference type="Pfam" id="PF14420"/>
    </source>
</evidence>
<gene>
    <name evidence="3" type="ORF">SUNI508_03669</name>
</gene>
<dbReference type="InterPro" id="IPR025676">
    <property type="entry name" value="Clr5_dom"/>
</dbReference>
<dbReference type="Pfam" id="PF14420">
    <property type="entry name" value="Clr5"/>
    <property type="match status" value="1"/>
</dbReference>
<evidence type="ECO:0000313" key="3">
    <source>
        <dbReference type="EMBL" id="KAK9424181.1"/>
    </source>
</evidence>
<reference evidence="3 4" key="1">
    <citation type="journal article" date="2024" name="J. Plant Pathol.">
        <title>Sequence and assembly of the genome of Seiridium unicorne, isolate CBS 538.82, causal agent of cypress canker disease.</title>
        <authorList>
            <person name="Scali E."/>
            <person name="Rocca G.D."/>
            <person name="Danti R."/>
            <person name="Garbelotto M."/>
            <person name="Barberini S."/>
            <person name="Baroncelli R."/>
            <person name="Emiliani G."/>
        </authorList>
    </citation>
    <scope>NUCLEOTIDE SEQUENCE [LARGE SCALE GENOMIC DNA]</scope>
    <source>
        <strain evidence="3 4">BM-138-508</strain>
    </source>
</reference>
<dbReference type="PANTHER" id="PTHR38788">
    <property type="entry name" value="CLR5 DOMAIN-CONTAINING PROTEIN"/>
    <property type="match status" value="1"/>
</dbReference>
<feature type="region of interest" description="Disordered" evidence="1">
    <location>
        <begin position="172"/>
        <end position="222"/>
    </location>
</feature>
<name>A0ABR2VCD5_9PEZI</name>
<proteinExistence type="predicted"/>
<feature type="compositionally biased region" description="Polar residues" evidence="1">
    <location>
        <begin position="124"/>
        <end position="138"/>
    </location>
</feature>
<comment type="caution">
    <text evidence="3">The sequence shown here is derived from an EMBL/GenBank/DDBJ whole genome shotgun (WGS) entry which is preliminary data.</text>
</comment>
<feature type="domain" description="Clr5" evidence="2">
    <location>
        <begin position="1"/>
        <end position="49"/>
    </location>
</feature>
<feature type="compositionally biased region" description="Polar residues" evidence="1">
    <location>
        <begin position="172"/>
        <end position="193"/>
    </location>
</feature>
<organism evidence="3 4">
    <name type="scientific">Seiridium unicorne</name>
    <dbReference type="NCBI Taxonomy" id="138068"/>
    <lineage>
        <taxon>Eukaryota</taxon>
        <taxon>Fungi</taxon>
        <taxon>Dikarya</taxon>
        <taxon>Ascomycota</taxon>
        <taxon>Pezizomycotina</taxon>
        <taxon>Sordariomycetes</taxon>
        <taxon>Xylariomycetidae</taxon>
        <taxon>Amphisphaeriales</taxon>
        <taxon>Sporocadaceae</taxon>
        <taxon>Seiridium</taxon>
    </lineage>
</organism>
<evidence type="ECO:0000256" key="1">
    <source>
        <dbReference type="SAM" id="MobiDB-lite"/>
    </source>
</evidence>
<dbReference type="Proteomes" id="UP001408356">
    <property type="component" value="Unassembled WGS sequence"/>
</dbReference>
<dbReference type="EMBL" id="JARVKF010000046">
    <property type="protein sequence ID" value="KAK9424181.1"/>
    <property type="molecule type" value="Genomic_DNA"/>
</dbReference>
<feature type="compositionally biased region" description="Polar residues" evidence="1">
    <location>
        <begin position="76"/>
        <end position="102"/>
    </location>
</feature>
<accession>A0ABR2VCD5</accession>
<sequence length="222" mass="24127">MTKPWDRYESTIKELYAKHTLATVRQIMKDDHGFDASVRAYRQKLDEWGQAKYKKRAKKSGDSSSGGHSGSKEPKTGSSSKKSRQEQAAPSSSATQAVSSTGAAPGGANWSSTHHQDFDPNVRWDTSTSGGDHSQASDLATQNYNYPIDNNNGVWGEDGIWYPFSTTYYGTGTSWNASQPNTTQGQVAYSTGPATGLEEYEYDGEGGSDYSGDDQYDPEGGQ</sequence>
<keyword evidence="4" id="KW-1185">Reference proteome</keyword>
<feature type="compositionally biased region" description="Acidic residues" evidence="1">
    <location>
        <begin position="198"/>
        <end position="222"/>
    </location>
</feature>